<proteinExistence type="predicted"/>
<dbReference type="EMBL" id="JAEACU010000003">
    <property type="protein sequence ID" value="KAH7537862.1"/>
    <property type="molecule type" value="Genomic_DNA"/>
</dbReference>
<dbReference type="CDD" id="cd00303">
    <property type="entry name" value="retropepsin_like"/>
    <property type="match status" value="1"/>
</dbReference>
<comment type="caution">
    <text evidence="2">The sequence shown here is derived from an EMBL/GenBank/DDBJ whole genome shotgun (WGS) entry which is preliminary data.</text>
</comment>
<sequence>MGFDVSLAVEVNDNRSKFGEVVVDHTSSMDTRGKTNAEFRNEGQNLVEKETNPFALGESSWNQSTTQFGGTRSSGQMEVHQTSLKLYFPKFDGEDPNGWIFRCEQYFEFLGIEPQQEVQLASFHLEGMALQWFLAGLRDEVRLESFTRLVIETTVGVLGPPPSMVKPNTQLQAPFEKITGQKARERRAKGLYYYCDEKFLPGHCCIQPQLFMIDDPEIVLEEEWELVRQDQETMPLLEISLYAITGVAQPQTVRVPRKLQNHGISVLIDGASTHNFIDSSIVTRLGLPADFYVLPVAACHAVLGVQWLVTLGPVEMDYKALTIKLTKDGTVYQFQGNKPEGLKELSAKGLHLLDGIGFLLQILLVKEGTPDPKHPKDLQSLLEEFSQVFSTPCGLPPQHSHDHGIPLLPDKPPVSAQL</sequence>
<evidence type="ECO:0000313" key="3">
    <source>
        <dbReference type="Proteomes" id="UP000813462"/>
    </source>
</evidence>
<feature type="region of interest" description="Disordered" evidence="1">
    <location>
        <begin position="397"/>
        <end position="418"/>
    </location>
</feature>
<dbReference type="Proteomes" id="UP000813462">
    <property type="component" value="Unassembled WGS sequence"/>
</dbReference>
<gene>
    <name evidence="2" type="ORF">FEM48_Zijuj03G0138200</name>
</gene>
<dbReference type="AlphaFoldDB" id="A0A978VQN7"/>
<reference evidence="2" key="1">
    <citation type="journal article" date="2021" name="Front. Plant Sci.">
        <title>Chromosome-Scale Genome Assembly for Chinese Sour Jujube and Insights Into Its Genome Evolution and Domestication Signature.</title>
        <authorList>
            <person name="Shen L.-Y."/>
            <person name="Luo H."/>
            <person name="Wang X.-L."/>
            <person name="Wang X.-M."/>
            <person name="Qiu X.-J."/>
            <person name="Liu H."/>
            <person name="Zhou S.-S."/>
            <person name="Jia K.-H."/>
            <person name="Nie S."/>
            <person name="Bao Y.-T."/>
            <person name="Zhang R.-G."/>
            <person name="Yun Q.-Z."/>
            <person name="Chai Y.-H."/>
            <person name="Lu J.-Y."/>
            <person name="Li Y."/>
            <person name="Zhao S.-W."/>
            <person name="Mao J.-F."/>
            <person name="Jia S.-G."/>
            <person name="Mao Y.-M."/>
        </authorList>
    </citation>
    <scope>NUCLEOTIDE SEQUENCE</scope>
    <source>
        <strain evidence="2">AT0</strain>
        <tissue evidence="2">Leaf</tissue>
    </source>
</reference>
<evidence type="ECO:0000256" key="1">
    <source>
        <dbReference type="SAM" id="MobiDB-lite"/>
    </source>
</evidence>
<evidence type="ECO:0000313" key="2">
    <source>
        <dbReference type="EMBL" id="KAH7537862.1"/>
    </source>
</evidence>
<name>A0A978VQN7_ZIZJJ</name>
<protein>
    <submittedName>
        <fullName evidence="2">Uncharacterized protein</fullName>
    </submittedName>
</protein>
<organism evidence="2 3">
    <name type="scientific">Ziziphus jujuba var. spinosa</name>
    <dbReference type="NCBI Taxonomy" id="714518"/>
    <lineage>
        <taxon>Eukaryota</taxon>
        <taxon>Viridiplantae</taxon>
        <taxon>Streptophyta</taxon>
        <taxon>Embryophyta</taxon>
        <taxon>Tracheophyta</taxon>
        <taxon>Spermatophyta</taxon>
        <taxon>Magnoliopsida</taxon>
        <taxon>eudicotyledons</taxon>
        <taxon>Gunneridae</taxon>
        <taxon>Pentapetalae</taxon>
        <taxon>rosids</taxon>
        <taxon>fabids</taxon>
        <taxon>Rosales</taxon>
        <taxon>Rhamnaceae</taxon>
        <taxon>Paliureae</taxon>
        <taxon>Ziziphus</taxon>
    </lineage>
</organism>
<accession>A0A978VQN7</accession>